<accession>A0A8T2LWW5</accession>
<organism evidence="4 5">
    <name type="scientific">Astyanax mexicanus</name>
    <name type="common">Blind cave fish</name>
    <name type="synonym">Astyanax fasciatus mexicanus</name>
    <dbReference type="NCBI Taxonomy" id="7994"/>
    <lineage>
        <taxon>Eukaryota</taxon>
        <taxon>Metazoa</taxon>
        <taxon>Chordata</taxon>
        <taxon>Craniata</taxon>
        <taxon>Vertebrata</taxon>
        <taxon>Euteleostomi</taxon>
        <taxon>Actinopterygii</taxon>
        <taxon>Neopterygii</taxon>
        <taxon>Teleostei</taxon>
        <taxon>Ostariophysi</taxon>
        <taxon>Characiformes</taxon>
        <taxon>Characoidei</taxon>
        <taxon>Acestrorhamphidae</taxon>
        <taxon>Acestrorhamphinae</taxon>
        <taxon>Astyanax</taxon>
    </lineage>
</organism>
<dbReference type="AlphaFoldDB" id="A0A8T2LWW5"/>
<evidence type="ECO:0000313" key="4">
    <source>
        <dbReference type="EMBL" id="KAG9276423.1"/>
    </source>
</evidence>
<keyword evidence="1" id="KW-0862">Zinc</keyword>
<dbReference type="EMBL" id="JAICCE010000006">
    <property type="protein sequence ID" value="KAG9276423.1"/>
    <property type="molecule type" value="Genomic_DNA"/>
</dbReference>
<evidence type="ECO:0000313" key="5">
    <source>
        <dbReference type="Proteomes" id="UP000752171"/>
    </source>
</evidence>
<proteinExistence type="predicted"/>
<name>A0A8T2LWW5_ASTMX</name>
<reference evidence="4 5" key="1">
    <citation type="submission" date="2021-07" db="EMBL/GenBank/DDBJ databases">
        <authorList>
            <person name="Imarazene B."/>
            <person name="Zahm M."/>
            <person name="Klopp C."/>
            <person name="Cabau C."/>
            <person name="Beille S."/>
            <person name="Jouanno E."/>
            <person name="Castinel A."/>
            <person name="Lluch J."/>
            <person name="Gil L."/>
            <person name="Kuchtly C."/>
            <person name="Lopez Roques C."/>
            <person name="Donnadieu C."/>
            <person name="Parrinello H."/>
            <person name="Journot L."/>
            <person name="Du K."/>
            <person name="Schartl M."/>
            <person name="Retaux S."/>
            <person name="Guiguen Y."/>
        </authorList>
    </citation>
    <scope>NUCLEOTIDE SEQUENCE [LARGE SCALE GENOMIC DNA]</scope>
    <source>
        <strain evidence="4">Pach_M1</strain>
        <tissue evidence="4">Testis</tissue>
    </source>
</reference>
<comment type="caution">
    <text evidence="4">The sequence shown here is derived from an EMBL/GenBank/DDBJ whole genome shotgun (WGS) entry which is preliminary data.</text>
</comment>
<dbReference type="PROSITE" id="PS50158">
    <property type="entry name" value="ZF_CCHC"/>
    <property type="match status" value="1"/>
</dbReference>
<dbReference type="GO" id="GO:0003676">
    <property type="term" value="F:nucleic acid binding"/>
    <property type="evidence" value="ECO:0007669"/>
    <property type="project" value="InterPro"/>
</dbReference>
<feature type="region of interest" description="Disordered" evidence="2">
    <location>
        <begin position="109"/>
        <end position="137"/>
    </location>
</feature>
<dbReference type="InterPro" id="IPR001878">
    <property type="entry name" value="Znf_CCHC"/>
</dbReference>
<keyword evidence="1" id="KW-0479">Metal-binding</keyword>
<gene>
    <name evidence="4" type="ORF">AMEX_G8737</name>
</gene>
<dbReference type="GO" id="GO:0008270">
    <property type="term" value="F:zinc ion binding"/>
    <property type="evidence" value="ECO:0007669"/>
    <property type="project" value="UniProtKB-KW"/>
</dbReference>
<sequence length="292" mass="33014">MSTKQNEHESPQQFLYRMIGLKQRVLLASKHNCIDIAYEPRTVQNVFLRTISQGLLPKYSDIRKEIKPFLSDYTVSDDTLLRLVNQISSEESERQRRLGSCSRQRITHAHSAHLESDNDADKSTGTKAKTKSKTEQELSAKIDALTKVVESLLHEKSIESASQSMPNKSNFSRPVRPRSCLKCVDQGVSPCLHCFVCGDEGHRAVGCLKKKGLMKTSSPAQANANLLCTQQEEQPLEPDVKQVELNHLNAHCPASPFPREDMQSHDRAAQLVGEKCNNRHYNYYDLLHSFII</sequence>
<dbReference type="Proteomes" id="UP000752171">
    <property type="component" value="Unassembled WGS sequence"/>
</dbReference>
<keyword evidence="1" id="KW-0863">Zinc-finger</keyword>
<evidence type="ECO:0000256" key="1">
    <source>
        <dbReference type="PROSITE-ProRule" id="PRU00047"/>
    </source>
</evidence>
<protein>
    <recommendedName>
        <fullName evidence="3">CCHC-type domain-containing protein</fullName>
    </recommendedName>
</protein>
<evidence type="ECO:0000259" key="3">
    <source>
        <dbReference type="PROSITE" id="PS50158"/>
    </source>
</evidence>
<evidence type="ECO:0000256" key="2">
    <source>
        <dbReference type="SAM" id="MobiDB-lite"/>
    </source>
</evidence>
<feature type="domain" description="CCHC-type" evidence="3">
    <location>
        <begin position="194"/>
        <end position="207"/>
    </location>
</feature>
<feature type="compositionally biased region" description="Basic and acidic residues" evidence="2">
    <location>
        <begin position="112"/>
        <end position="124"/>
    </location>
</feature>